<reference evidence="6 7" key="1">
    <citation type="submission" date="2022-03" db="EMBL/GenBank/DDBJ databases">
        <title>Pseudonocardia alaer sp. nov., a novel actinomycete isolated from reed forest soil.</title>
        <authorList>
            <person name="Wang L."/>
        </authorList>
    </citation>
    <scope>NUCLEOTIDE SEQUENCE [LARGE SCALE GENOMIC DNA]</scope>
    <source>
        <strain evidence="6 7">Y-16303</strain>
    </source>
</reference>
<dbReference type="PANTHER" id="PTHR14226">
    <property type="entry name" value="NEUROPATHY TARGET ESTERASE/SWISS CHEESE D.MELANOGASTER"/>
    <property type="match status" value="1"/>
</dbReference>
<dbReference type="Proteomes" id="UP001299970">
    <property type="component" value="Unassembled WGS sequence"/>
</dbReference>
<feature type="short sequence motif" description="GXSXG" evidence="4">
    <location>
        <begin position="75"/>
        <end position="79"/>
    </location>
</feature>
<evidence type="ECO:0000313" key="6">
    <source>
        <dbReference type="EMBL" id="MCH6167089.1"/>
    </source>
</evidence>
<evidence type="ECO:0000256" key="2">
    <source>
        <dbReference type="ARBA" id="ARBA00022963"/>
    </source>
</evidence>
<dbReference type="RefSeq" id="WP_241037270.1">
    <property type="nucleotide sequence ID" value="NZ_BAAAJF010000015.1"/>
</dbReference>
<dbReference type="SUPFAM" id="SSF52151">
    <property type="entry name" value="FabD/lysophospholipase-like"/>
    <property type="match status" value="1"/>
</dbReference>
<evidence type="ECO:0000256" key="1">
    <source>
        <dbReference type="ARBA" id="ARBA00022801"/>
    </source>
</evidence>
<dbReference type="Pfam" id="PF01734">
    <property type="entry name" value="Patatin"/>
    <property type="match status" value="1"/>
</dbReference>
<evidence type="ECO:0000259" key="5">
    <source>
        <dbReference type="PROSITE" id="PS51635"/>
    </source>
</evidence>
<feature type="domain" description="PNPLA" evidence="5">
    <location>
        <begin position="42"/>
        <end position="211"/>
    </location>
</feature>
<sequence length="328" mass="34662">MTTHPIPILGAPPSPRGDGEVLRVLQRRAARGSRADGNRVALVISGGGMRAAYAGGMAHALEDAGLGDCFDVIYGSSAGAYIGASLLLGCGHGAGHIFFEDLACRAFIDPRRLGTRRPVVSLNHLIDHVLVHSKPMDWERLAATPVPLRVVATAADDLRPHALDPATPHEWKVALRATAAIPLLAGPPVEFHGRRWMDGSVAEPVPVLRALRDGATHVLVLLNRTGTELRRPDPGTGPGRWARTLDRLAPGLGRITQESVRHGPALAVLDDVTHPSRGDAHLLALTPEHDLDVHGLTIDAPRVAGAAAAGYATVAATLARMRIPAQRS</sequence>
<keyword evidence="7" id="KW-1185">Reference proteome</keyword>
<comment type="caution">
    <text evidence="6">The sequence shown here is derived from an EMBL/GenBank/DDBJ whole genome shotgun (WGS) entry which is preliminary data.</text>
</comment>
<keyword evidence="3 4" id="KW-0443">Lipid metabolism</keyword>
<keyword evidence="2 4" id="KW-0442">Lipid degradation</keyword>
<comment type="caution">
    <text evidence="4">Lacks conserved residue(s) required for the propagation of feature annotation.</text>
</comment>
<dbReference type="InterPro" id="IPR050301">
    <property type="entry name" value="NTE"/>
</dbReference>
<name>A0ABS9TEX6_9PSEU</name>
<dbReference type="InterPro" id="IPR016035">
    <property type="entry name" value="Acyl_Trfase/lysoPLipase"/>
</dbReference>
<organism evidence="6 7">
    <name type="scientific">Pseudonocardia alaniniphila</name>
    <dbReference type="NCBI Taxonomy" id="75291"/>
    <lineage>
        <taxon>Bacteria</taxon>
        <taxon>Bacillati</taxon>
        <taxon>Actinomycetota</taxon>
        <taxon>Actinomycetes</taxon>
        <taxon>Pseudonocardiales</taxon>
        <taxon>Pseudonocardiaceae</taxon>
        <taxon>Pseudonocardia</taxon>
    </lineage>
</organism>
<feature type="active site" description="Proton acceptor" evidence="4">
    <location>
        <position position="198"/>
    </location>
</feature>
<evidence type="ECO:0000256" key="3">
    <source>
        <dbReference type="ARBA" id="ARBA00023098"/>
    </source>
</evidence>
<feature type="active site" description="Nucleophile" evidence="4">
    <location>
        <position position="77"/>
    </location>
</feature>
<accession>A0ABS9TEX6</accession>
<gene>
    <name evidence="6" type="ORF">MMF94_15500</name>
</gene>
<dbReference type="Gene3D" id="3.40.1090.10">
    <property type="entry name" value="Cytosolic phospholipase A2 catalytic domain"/>
    <property type="match status" value="2"/>
</dbReference>
<dbReference type="InterPro" id="IPR002641">
    <property type="entry name" value="PNPLA_dom"/>
</dbReference>
<dbReference type="PROSITE" id="PS51635">
    <property type="entry name" value="PNPLA"/>
    <property type="match status" value="1"/>
</dbReference>
<proteinExistence type="predicted"/>
<dbReference type="PANTHER" id="PTHR14226:SF64">
    <property type="entry name" value="PNPLA DOMAIN-CONTAINING PROTEIN"/>
    <property type="match status" value="1"/>
</dbReference>
<evidence type="ECO:0000256" key="4">
    <source>
        <dbReference type="PROSITE-ProRule" id="PRU01161"/>
    </source>
</evidence>
<dbReference type="EMBL" id="JAKXMK010000012">
    <property type="protein sequence ID" value="MCH6167089.1"/>
    <property type="molecule type" value="Genomic_DNA"/>
</dbReference>
<keyword evidence="1 4" id="KW-0378">Hydrolase</keyword>
<protein>
    <submittedName>
        <fullName evidence="6">Patatin-like phospholipase family protein</fullName>
    </submittedName>
</protein>
<evidence type="ECO:0000313" key="7">
    <source>
        <dbReference type="Proteomes" id="UP001299970"/>
    </source>
</evidence>